<proteinExistence type="predicted"/>
<reference evidence="2 3" key="1">
    <citation type="submission" date="2014-04" db="EMBL/GenBank/DDBJ databases">
        <title>Evolutionary Origins and Diversification of the Mycorrhizal Mutualists.</title>
        <authorList>
            <consortium name="DOE Joint Genome Institute"/>
            <consortium name="Mycorrhizal Genomics Consortium"/>
            <person name="Kohler A."/>
            <person name="Kuo A."/>
            <person name="Nagy L.G."/>
            <person name="Floudas D."/>
            <person name="Copeland A."/>
            <person name="Barry K.W."/>
            <person name="Cichocki N."/>
            <person name="Veneault-Fourrey C."/>
            <person name="LaButti K."/>
            <person name="Lindquist E.A."/>
            <person name="Lipzen A."/>
            <person name="Lundell T."/>
            <person name="Morin E."/>
            <person name="Murat C."/>
            <person name="Riley R."/>
            <person name="Ohm R."/>
            <person name="Sun H."/>
            <person name="Tunlid A."/>
            <person name="Henrissat B."/>
            <person name="Grigoriev I.V."/>
            <person name="Hibbett D.S."/>
            <person name="Martin F."/>
        </authorList>
    </citation>
    <scope>NUCLEOTIDE SEQUENCE [LARGE SCALE GENOMIC DNA]</scope>
    <source>
        <strain evidence="2 3">Koide BX008</strain>
    </source>
</reference>
<dbReference type="PANTHER" id="PTHR46579:SF1">
    <property type="entry name" value="F5_8 TYPE C DOMAIN-CONTAINING PROTEIN"/>
    <property type="match status" value="1"/>
</dbReference>
<accession>A0A0C2S3K6</accession>
<dbReference type="EMBL" id="KN818376">
    <property type="protein sequence ID" value="KIL57255.1"/>
    <property type="molecule type" value="Genomic_DNA"/>
</dbReference>
<evidence type="ECO:0000313" key="2">
    <source>
        <dbReference type="EMBL" id="KIL57255.1"/>
    </source>
</evidence>
<keyword evidence="3" id="KW-1185">Reference proteome</keyword>
<dbReference type="InParanoid" id="A0A0C2S3K6"/>
<dbReference type="AlphaFoldDB" id="A0A0C2S3K6"/>
<feature type="compositionally biased region" description="Acidic residues" evidence="1">
    <location>
        <begin position="427"/>
        <end position="445"/>
    </location>
</feature>
<protein>
    <submittedName>
        <fullName evidence="2">Uncharacterized protein</fullName>
    </submittedName>
</protein>
<name>A0A0C2S3K6_AMAMK</name>
<dbReference type="Proteomes" id="UP000054549">
    <property type="component" value="Unassembled WGS sequence"/>
</dbReference>
<dbReference type="PANTHER" id="PTHR46579">
    <property type="entry name" value="F5/8 TYPE C DOMAIN-CONTAINING PROTEIN-RELATED"/>
    <property type="match status" value="1"/>
</dbReference>
<gene>
    <name evidence="2" type="ORF">M378DRAFT_88135</name>
</gene>
<dbReference type="OrthoDB" id="2669721at2759"/>
<sequence>MHLVALNDPDLLLGLWRGVLQTYGSDNHGRWEWLKLCKGPVWTAHGKTVAMATPFIPSSFDRAPRNPAEKINSGYKAWEYLLYFFGLGPALLQPILPTPYWKNYCKLVRGIQILQQRTIPRDQLQRGTELLYEFEREFEELYYQRNPDRIHFVRQSIHLLTHIGHEITRVGPLACYSQWTMETAIGNLGEEIRQDRDPYANISQRGILRAQLNAIKSMLPELSPNDKKSKHPAHSIDLGHGFVLLRACDTALRDVSEPEARAISILWTAQQWPNQDVWYNSVKAVKRWARLRLPHGQIARSSWGEGRSRRKLRRTTIVKFQLGEEIHFGEVRYYFRLRFAEFVHTLCVISVFSQPESSLLAESSHTVYSCHYEGDESLIAIDVKQIKAVVAMIPYFKLTDEGIHTPETEHFLVEKPYMEVTYLRGEEDPDSETEEQGGEEDEDSS</sequence>
<feature type="region of interest" description="Disordered" evidence="1">
    <location>
        <begin position="423"/>
        <end position="445"/>
    </location>
</feature>
<evidence type="ECO:0000256" key="1">
    <source>
        <dbReference type="SAM" id="MobiDB-lite"/>
    </source>
</evidence>
<organism evidence="2 3">
    <name type="scientific">Amanita muscaria (strain Koide BX008)</name>
    <dbReference type="NCBI Taxonomy" id="946122"/>
    <lineage>
        <taxon>Eukaryota</taxon>
        <taxon>Fungi</taxon>
        <taxon>Dikarya</taxon>
        <taxon>Basidiomycota</taxon>
        <taxon>Agaricomycotina</taxon>
        <taxon>Agaricomycetes</taxon>
        <taxon>Agaricomycetidae</taxon>
        <taxon>Agaricales</taxon>
        <taxon>Pluteineae</taxon>
        <taxon>Amanitaceae</taxon>
        <taxon>Amanita</taxon>
    </lineage>
</organism>
<evidence type="ECO:0000313" key="3">
    <source>
        <dbReference type="Proteomes" id="UP000054549"/>
    </source>
</evidence>
<dbReference type="HOGENOM" id="CLU_047287_0_0_1"/>
<dbReference type="STRING" id="946122.A0A0C2S3K6"/>